<organism evidence="1">
    <name type="scientific">Culex pipiens</name>
    <name type="common">House mosquito</name>
    <dbReference type="NCBI Taxonomy" id="7175"/>
    <lineage>
        <taxon>Eukaryota</taxon>
        <taxon>Metazoa</taxon>
        <taxon>Ecdysozoa</taxon>
        <taxon>Arthropoda</taxon>
        <taxon>Hexapoda</taxon>
        <taxon>Insecta</taxon>
        <taxon>Pterygota</taxon>
        <taxon>Neoptera</taxon>
        <taxon>Endopterygota</taxon>
        <taxon>Diptera</taxon>
        <taxon>Nematocera</taxon>
        <taxon>Culicoidea</taxon>
        <taxon>Culicidae</taxon>
        <taxon>Culicinae</taxon>
        <taxon>Culicini</taxon>
        <taxon>Culex</taxon>
        <taxon>Culex</taxon>
    </lineage>
</organism>
<sequence length="110" mass="12162">MVSPRVSSGSISGWDPTRATAFPRTCSEFALRSNPASGPCCARFHRSTRPADGSSIRWPFLSGRLTFIPSCCRRFTRFSGRRECGRRMGSSTLPSVICLIMRKVGKNRSS</sequence>
<dbReference type="EMBL" id="HBUE01058700">
    <property type="protein sequence ID" value="CAG6467539.1"/>
    <property type="molecule type" value="Transcribed_RNA"/>
</dbReference>
<dbReference type="EMBL" id="HBUE01058701">
    <property type="protein sequence ID" value="CAG6467541.1"/>
    <property type="molecule type" value="Transcribed_RNA"/>
</dbReference>
<dbReference type="EMBL" id="HBUE01341162">
    <property type="protein sequence ID" value="CAG6598485.1"/>
    <property type="molecule type" value="Transcribed_RNA"/>
</dbReference>
<dbReference type="EMBL" id="HBUE01058699">
    <property type="protein sequence ID" value="CAG6467537.1"/>
    <property type="molecule type" value="Transcribed_RNA"/>
</dbReference>
<dbReference type="EMBL" id="HBUE01234277">
    <property type="protein sequence ID" value="CAG6546310.1"/>
    <property type="molecule type" value="Transcribed_RNA"/>
</dbReference>
<reference evidence="1" key="1">
    <citation type="submission" date="2021-05" db="EMBL/GenBank/DDBJ databases">
        <authorList>
            <person name="Alioto T."/>
            <person name="Alioto T."/>
            <person name="Gomez Garrido J."/>
        </authorList>
    </citation>
    <scope>NUCLEOTIDE SEQUENCE</scope>
</reference>
<dbReference type="EMBL" id="HBUE01058698">
    <property type="protein sequence ID" value="CAG6467535.1"/>
    <property type="molecule type" value="Transcribed_RNA"/>
</dbReference>
<protein>
    <submittedName>
        <fullName evidence="1">(northern house mosquito) hypothetical protein</fullName>
    </submittedName>
</protein>
<dbReference type="AlphaFoldDB" id="A0A8D8B2A6"/>
<evidence type="ECO:0000313" key="1">
    <source>
        <dbReference type="EMBL" id="CAG6467537.1"/>
    </source>
</evidence>
<accession>A0A8D8B2A6</accession>
<proteinExistence type="predicted"/>
<name>A0A8D8B2A6_CULPI</name>